<keyword evidence="1" id="KW-0328">Glycosyltransferase</keyword>
<dbReference type="SUPFAM" id="SSF53448">
    <property type="entry name" value="Nucleotide-diphospho-sugar transferases"/>
    <property type="match status" value="1"/>
</dbReference>
<sequence>MADVLRGDVPNDDHRRRAREPSPAAARVSRLKLLQKRLEAARGALARERLLTAELKARADATPAPINEPPAIRVKRPSRASLLRKRLDQVTETLHRVREEHSATARKLDEARLDAQHAALVRLIAQGQSFEAAVVRYTETGTDAKERKVARALAHSLAAHEGTASLGRICIALHALKDGIEDHAWALFQQVSSEMLWRLVPVHWAGCWLKADPDAAAADLQRRLEDDFGVMTPTHWWGVAKRAGGLQAFGLLRRIIEALTARRDALASLDEADAQALEWARIALAGRDAPNPAKTQRGAISIGILDYKMLDLERASSNAGDYVQTLAMLSNLLRFQAIRYDESDLGRYLEAMKPRIAPERRIGDVEATVRPVIVDRDFSSGRTYPCPTWTIAFGWYMHPNFRKFFDFPFADGILPIFVSFHVNNRAMLGDDAVAYLARHAPIGCRDWTTVYLLRERGIPAFFSGCLTTTIGQLFAGPPAPHATDGDIALVDYRPEPGEFDDRRPVKFTHADPDIRAADIVQGLQAADDLLQRYRTYGVVATSRLHCYLPSTALGLDVRFRPGRRSDIRFEGLIDLEADAFATMRRGIEDKVETILRTILAGAAPEDVHAHWRRICAADVAAADDYCARFRPLPAPSFDVAAITADLRAKASTFNDRAPEPGEIDIAMALDRNLLGEIAVVIESITTHTSRPLGISILCRGIEAADLEDLARDYPRVRFRVFGFDTVTYANSLRLPPGVTVSTIDRLLLPNILSDVSRLVYLDIDIVVLGDVGELFDMDLRGFALAGKSSNYPVWMYGHSMVYSAAGALPAEKAWDLRRRMHAAGDLRFRSFNAGVLVLDLDRMRRDDFAQQAIPLVEDYAMNDQDALNVYARRDREELGVEWNAVPNQDAIEGAKIVHFAGSIKPWDGLYVSGQDLHGAYRAQWQARRAARMAAG</sequence>
<evidence type="ECO:0000256" key="3">
    <source>
        <dbReference type="ARBA" id="ARBA00022723"/>
    </source>
</evidence>
<dbReference type="Proteomes" id="UP001242480">
    <property type="component" value="Unassembled WGS sequence"/>
</dbReference>
<dbReference type="InterPro" id="IPR002495">
    <property type="entry name" value="Glyco_trans_8"/>
</dbReference>
<keyword evidence="3" id="KW-0479">Metal-binding</keyword>
<keyword evidence="2" id="KW-0808">Transferase</keyword>
<reference evidence="5 6" key="1">
    <citation type="submission" date="2023-07" db="EMBL/GenBank/DDBJ databases">
        <title>Genomic Encyclopedia of Type Strains, Phase IV (KMG-IV): sequencing the most valuable type-strain genomes for metagenomic binning, comparative biology and taxonomic classification.</title>
        <authorList>
            <person name="Goeker M."/>
        </authorList>
    </citation>
    <scope>NUCLEOTIDE SEQUENCE [LARGE SCALE GENOMIC DNA]</scope>
    <source>
        <strain evidence="5 6">DSM 19619</strain>
    </source>
</reference>
<dbReference type="Pfam" id="PF01501">
    <property type="entry name" value="Glyco_transf_8"/>
    <property type="match status" value="1"/>
</dbReference>
<evidence type="ECO:0000256" key="2">
    <source>
        <dbReference type="ARBA" id="ARBA00022679"/>
    </source>
</evidence>
<dbReference type="InterPro" id="IPR029044">
    <property type="entry name" value="Nucleotide-diphossugar_trans"/>
</dbReference>
<dbReference type="PANTHER" id="PTHR13778">
    <property type="entry name" value="GLYCOSYLTRANSFERASE 8 DOMAIN-CONTAINING PROTEIN"/>
    <property type="match status" value="1"/>
</dbReference>
<evidence type="ECO:0000256" key="4">
    <source>
        <dbReference type="SAM" id="MobiDB-lite"/>
    </source>
</evidence>
<protein>
    <submittedName>
        <fullName evidence="5">Lipopolysaccharide biosynthesis glycosyltransferase</fullName>
    </submittedName>
</protein>
<evidence type="ECO:0000256" key="1">
    <source>
        <dbReference type="ARBA" id="ARBA00022676"/>
    </source>
</evidence>
<organism evidence="5 6">
    <name type="scientific">Labrys wisconsinensis</name>
    <dbReference type="NCBI Taxonomy" id="425677"/>
    <lineage>
        <taxon>Bacteria</taxon>
        <taxon>Pseudomonadati</taxon>
        <taxon>Pseudomonadota</taxon>
        <taxon>Alphaproteobacteria</taxon>
        <taxon>Hyphomicrobiales</taxon>
        <taxon>Xanthobacteraceae</taxon>
        <taxon>Labrys</taxon>
    </lineage>
</organism>
<dbReference type="InterPro" id="IPR050748">
    <property type="entry name" value="Glycosyltrans_8_dom-fam"/>
</dbReference>
<evidence type="ECO:0000313" key="5">
    <source>
        <dbReference type="EMBL" id="MDQ0469685.1"/>
    </source>
</evidence>
<dbReference type="RefSeq" id="WP_307272603.1">
    <property type="nucleotide sequence ID" value="NZ_JAUSVX010000004.1"/>
</dbReference>
<feature type="compositionally biased region" description="Basic and acidic residues" evidence="4">
    <location>
        <begin position="1"/>
        <end position="15"/>
    </location>
</feature>
<gene>
    <name evidence="5" type="ORF">QO011_002701</name>
</gene>
<evidence type="ECO:0000313" key="6">
    <source>
        <dbReference type="Proteomes" id="UP001242480"/>
    </source>
</evidence>
<proteinExistence type="predicted"/>
<dbReference type="EMBL" id="JAUSVX010000004">
    <property type="protein sequence ID" value="MDQ0469685.1"/>
    <property type="molecule type" value="Genomic_DNA"/>
</dbReference>
<name>A0ABU0J611_9HYPH</name>
<dbReference type="Gene3D" id="3.90.550.10">
    <property type="entry name" value="Spore Coat Polysaccharide Biosynthesis Protein SpsA, Chain A"/>
    <property type="match status" value="1"/>
</dbReference>
<feature type="region of interest" description="Disordered" evidence="4">
    <location>
        <begin position="1"/>
        <end position="27"/>
    </location>
</feature>
<comment type="caution">
    <text evidence="5">The sequence shown here is derived from an EMBL/GenBank/DDBJ whole genome shotgun (WGS) entry which is preliminary data.</text>
</comment>
<keyword evidence="6" id="KW-1185">Reference proteome</keyword>
<dbReference type="PANTHER" id="PTHR13778:SF47">
    <property type="entry name" value="LIPOPOLYSACCHARIDE 1,3-GALACTOSYLTRANSFERASE"/>
    <property type="match status" value="1"/>
</dbReference>
<accession>A0ABU0J611</accession>